<dbReference type="Gene3D" id="1.10.1040.10">
    <property type="entry name" value="N-(1-d-carboxylethyl)-l-norvaline Dehydrogenase, domain 2"/>
    <property type="match status" value="1"/>
</dbReference>
<dbReference type="InterPro" id="IPR015815">
    <property type="entry name" value="HIBADH-related"/>
</dbReference>
<dbReference type="InterPro" id="IPR002204">
    <property type="entry name" value="3-OH-isobutyrate_DH-rel_CS"/>
</dbReference>
<evidence type="ECO:0000259" key="8">
    <source>
        <dbReference type="Pfam" id="PF14833"/>
    </source>
</evidence>
<reference evidence="10" key="1">
    <citation type="submission" date="2015-02" db="EMBL/GenBank/DDBJ databases">
        <title>Draft Genome of Frankia sp. CpI1-S.</title>
        <authorList>
            <person name="Oshone R.T."/>
            <person name="Ngom M."/>
            <person name="Ghodhbane-Gtari F."/>
            <person name="Gtari M."/>
            <person name="Morris K."/>
            <person name="Thomas K."/>
            <person name="Sen A."/>
            <person name="Tisa L.S."/>
        </authorList>
    </citation>
    <scope>NUCLEOTIDE SEQUENCE [LARGE SCALE GENOMIC DNA]</scope>
    <source>
        <strain evidence="10">CpI1-S</strain>
    </source>
</reference>
<dbReference type="InterPro" id="IPR029154">
    <property type="entry name" value="HIBADH-like_NADP-bd"/>
</dbReference>
<dbReference type="PATRIC" id="fig|1502723.3.peg.3659"/>
<sequence length="321" mass="32515">MNIGEIDEEATVMELADRRIAFLGLGNMGRPMAVNLVRAGASVTGFDPVPAAVARAESASVGTAASAADAARGADIVITMLPSGRHVLDCYRDILPAVGPGTLFIDCSTIDVAAARAAAALVIEADCRAIDAPVSGGVVGAEAATLTFMVGGDPASVASAEPLLRALGARAIHCGASGAGQAAKICNNMILGISMIAVSEAFALGQRLGLTDQALFDVASTASGQCWALTTNCPVPGPVPTSPANRAYRGGFASGLMLKDLRLARSAADAEGVRTVLGRTAAEIYADFVRVDGPGRDFSAVITAIRDGAVGARHDEETAHE</sequence>
<dbReference type="PIRSF" id="PIRSF000103">
    <property type="entry name" value="HIBADH"/>
    <property type="match status" value="1"/>
</dbReference>
<evidence type="ECO:0000256" key="5">
    <source>
        <dbReference type="PIRSR" id="PIRSR000103-1"/>
    </source>
</evidence>
<dbReference type="SUPFAM" id="SSF48179">
    <property type="entry name" value="6-phosphogluconate dehydrogenase C-terminal domain-like"/>
    <property type="match status" value="1"/>
</dbReference>
<dbReference type="InterPro" id="IPR011548">
    <property type="entry name" value="HIBADH"/>
</dbReference>
<protein>
    <recommendedName>
        <fullName evidence="6">3-hydroxyisobutyrate dehydrogenase</fullName>
        <shortName evidence="6">HIBADH</shortName>
        <ecNumber evidence="6">1.1.1.31</ecNumber>
    </recommendedName>
</protein>
<dbReference type="OrthoDB" id="3185659at2"/>
<dbReference type="FunFam" id="1.10.1040.10:FF:000006">
    <property type="entry name" value="3-hydroxyisobutyrate dehydrogenase"/>
    <property type="match status" value="1"/>
</dbReference>
<comment type="similarity">
    <text evidence="1 6">Belongs to the HIBADH-related family.</text>
</comment>
<evidence type="ECO:0000259" key="7">
    <source>
        <dbReference type="Pfam" id="PF03446"/>
    </source>
</evidence>
<keyword evidence="10" id="KW-1185">Reference proteome</keyword>
<comment type="catalytic activity">
    <reaction evidence="6">
        <text>3-hydroxy-2-methylpropanoate + NAD(+) = 2-methyl-3-oxopropanoate + NADH + H(+)</text>
        <dbReference type="Rhea" id="RHEA:17681"/>
        <dbReference type="ChEBI" id="CHEBI:11805"/>
        <dbReference type="ChEBI" id="CHEBI:15378"/>
        <dbReference type="ChEBI" id="CHEBI:57540"/>
        <dbReference type="ChEBI" id="CHEBI:57700"/>
        <dbReference type="ChEBI" id="CHEBI:57945"/>
        <dbReference type="EC" id="1.1.1.31"/>
    </reaction>
</comment>
<feature type="domain" description="6-phosphogluconate dehydrogenase NADP-binding" evidence="7">
    <location>
        <begin position="19"/>
        <end position="175"/>
    </location>
</feature>
<dbReference type="RefSeq" id="WP_157871724.1">
    <property type="nucleotide sequence ID" value="NZ_JYFN01000032.1"/>
</dbReference>
<dbReference type="EMBL" id="JYFN01000032">
    <property type="protein sequence ID" value="KJE21765.1"/>
    <property type="molecule type" value="Genomic_DNA"/>
</dbReference>
<dbReference type="PANTHER" id="PTHR22981">
    <property type="entry name" value="3-HYDROXYISOBUTYRATE DEHYDROGENASE-RELATED"/>
    <property type="match status" value="1"/>
</dbReference>
<dbReference type="InterPro" id="IPR036291">
    <property type="entry name" value="NAD(P)-bd_dom_sf"/>
</dbReference>
<dbReference type="Proteomes" id="UP000032545">
    <property type="component" value="Unassembled WGS sequence"/>
</dbReference>
<dbReference type="InterPro" id="IPR006115">
    <property type="entry name" value="6PGDH_NADP-bd"/>
</dbReference>
<dbReference type="GO" id="GO:0050661">
    <property type="term" value="F:NADP binding"/>
    <property type="evidence" value="ECO:0007669"/>
    <property type="project" value="InterPro"/>
</dbReference>
<comment type="pathway">
    <text evidence="6">Amino-acid degradation; L-valine degradation.</text>
</comment>
<evidence type="ECO:0000256" key="4">
    <source>
        <dbReference type="ARBA" id="ARBA00023027"/>
    </source>
</evidence>
<organism evidence="9 10">
    <name type="scientific">Frankia torreyi</name>
    <dbReference type="NCBI Taxonomy" id="1856"/>
    <lineage>
        <taxon>Bacteria</taxon>
        <taxon>Bacillati</taxon>
        <taxon>Actinomycetota</taxon>
        <taxon>Actinomycetes</taxon>
        <taxon>Frankiales</taxon>
        <taxon>Frankiaceae</taxon>
        <taxon>Frankia</taxon>
    </lineage>
</organism>
<gene>
    <name evidence="9" type="ORF">FF36_03969</name>
</gene>
<evidence type="ECO:0000256" key="3">
    <source>
        <dbReference type="ARBA" id="ARBA00023002"/>
    </source>
</evidence>
<dbReference type="GO" id="GO:0051287">
    <property type="term" value="F:NAD binding"/>
    <property type="evidence" value="ECO:0007669"/>
    <property type="project" value="InterPro"/>
</dbReference>
<evidence type="ECO:0000256" key="1">
    <source>
        <dbReference type="ARBA" id="ARBA00009080"/>
    </source>
</evidence>
<feature type="active site" evidence="5">
    <location>
        <position position="184"/>
    </location>
</feature>
<dbReference type="EC" id="1.1.1.31" evidence="6"/>
<dbReference type="InterPro" id="IPR008927">
    <property type="entry name" value="6-PGluconate_DH-like_C_sf"/>
</dbReference>
<keyword evidence="4 6" id="KW-0520">NAD</keyword>
<evidence type="ECO:0000313" key="10">
    <source>
        <dbReference type="Proteomes" id="UP000032545"/>
    </source>
</evidence>
<dbReference type="PANTHER" id="PTHR22981:SF7">
    <property type="entry name" value="3-HYDROXYISOBUTYRATE DEHYDROGENASE, MITOCHONDRIAL"/>
    <property type="match status" value="1"/>
</dbReference>
<keyword evidence="2 6" id="KW-0101">Branched-chain amino acid catabolism</keyword>
<evidence type="ECO:0000313" key="9">
    <source>
        <dbReference type="EMBL" id="KJE21765.1"/>
    </source>
</evidence>
<accession>A0A0D8BCI4</accession>
<dbReference type="Gene3D" id="3.40.50.720">
    <property type="entry name" value="NAD(P)-binding Rossmann-like Domain"/>
    <property type="match status" value="1"/>
</dbReference>
<dbReference type="SUPFAM" id="SSF51735">
    <property type="entry name" value="NAD(P)-binding Rossmann-fold domains"/>
    <property type="match status" value="1"/>
</dbReference>
<evidence type="ECO:0000256" key="6">
    <source>
        <dbReference type="RuleBase" id="RU910714"/>
    </source>
</evidence>
<evidence type="ECO:0000256" key="2">
    <source>
        <dbReference type="ARBA" id="ARBA00022456"/>
    </source>
</evidence>
<feature type="domain" description="3-hydroxyisobutyrate dehydrogenase-like NAD-binding" evidence="8">
    <location>
        <begin position="178"/>
        <end position="304"/>
    </location>
</feature>
<dbReference type="InterPro" id="IPR013328">
    <property type="entry name" value="6PGD_dom2"/>
</dbReference>
<dbReference type="AlphaFoldDB" id="A0A0D8BCI4"/>
<dbReference type="NCBIfam" id="TIGR01692">
    <property type="entry name" value="HIBADH"/>
    <property type="match status" value="1"/>
</dbReference>
<comment type="caution">
    <text evidence="9">The sequence shown here is derived from an EMBL/GenBank/DDBJ whole genome shotgun (WGS) entry which is preliminary data.</text>
</comment>
<dbReference type="Pfam" id="PF03446">
    <property type="entry name" value="NAD_binding_2"/>
    <property type="match status" value="1"/>
</dbReference>
<proteinExistence type="inferred from homology"/>
<reference evidence="9 10" key="2">
    <citation type="journal article" date="2016" name="Genome Announc.">
        <title>Permanent Draft Genome Sequences for Two Variants of Frankia sp. Strain CpI1, the First Frankia Strain Isolated from Root Nodules of Comptonia peregrina.</title>
        <authorList>
            <person name="Oshone R."/>
            <person name="Hurst S.G.IV."/>
            <person name="Abebe-Akele F."/>
            <person name="Simpson S."/>
            <person name="Morris K."/>
            <person name="Thomas W.K."/>
            <person name="Tisa L.S."/>
        </authorList>
    </citation>
    <scope>NUCLEOTIDE SEQUENCE [LARGE SCALE GENOMIC DNA]</scope>
    <source>
        <strain evidence="10">CpI1-S</strain>
    </source>
</reference>
<dbReference type="GO" id="GO:0008442">
    <property type="term" value="F:3-hydroxyisobutyrate dehydrogenase activity"/>
    <property type="evidence" value="ECO:0007669"/>
    <property type="project" value="UniProtKB-EC"/>
</dbReference>
<dbReference type="Pfam" id="PF14833">
    <property type="entry name" value="NAD_binding_11"/>
    <property type="match status" value="1"/>
</dbReference>
<dbReference type="PROSITE" id="PS00895">
    <property type="entry name" value="3_HYDROXYISOBUT_DH"/>
    <property type="match status" value="1"/>
</dbReference>
<dbReference type="GO" id="GO:0006574">
    <property type="term" value="P:L-valine catabolic process"/>
    <property type="evidence" value="ECO:0007669"/>
    <property type="project" value="UniProtKB-UniPathway"/>
</dbReference>
<name>A0A0D8BCI4_9ACTN</name>
<dbReference type="UniPathway" id="UPA00362"/>
<keyword evidence="3 6" id="KW-0560">Oxidoreductase</keyword>